<dbReference type="Proteomes" id="UP000504603">
    <property type="component" value="Unplaced"/>
</dbReference>
<name>A0A6J1D6D8_MOMCH</name>
<reference evidence="3" key="1">
    <citation type="submission" date="2025-08" db="UniProtKB">
        <authorList>
            <consortium name="RefSeq"/>
        </authorList>
    </citation>
    <scope>IDENTIFICATION</scope>
    <source>
        <strain evidence="3">OHB3-1</strain>
    </source>
</reference>
<dbReference type="InterPro" id="IPR019734">
    <property type="entry name" value="TPR_rpt"/>
</dbReference>
<dbReference type="KEGG" id="mcha:111018045"/>
<proteinExistence type="predicted"/>
<dbReference type="PANTHER" id="PTHR47541:SF1">
    <property type="entry name" value="TETRATRICOPEPTIDE REPEAT (TPR)-LIKE SUPERFAMILY PROTEIN"/>
    <property type="match status" value="1"/>
</dbReference>
<feature type="compositionally biased region" description="Polar residues" evidence="1">
    <location>
        <begin position="186"/>
        <end position="196"/>
    </location>
</feature>
<feature type="compositionally biased region" description="Acidic residues" evidence="1">
    <location>
        <begin position="133"/>
        <end position="149"/>
    </location>
</feature>
<evidence type="ECO:0000313" key="2">
    <source>
        <dbReference type="Proteomes" id="UP000504603"/>
    </source>
</evidence>
<feature type="region of interest" description="Disordered" evidence="1">
    <location>
        <begin position="128"/>
        <end position="149"/>
    </location>
</feature>
<organism evidence="2 3">
    <name type="scientific">Momordica charantia</name>
    <name type="common">Bitter gourd</name>
    <name type="synonym">Balsam pear</name>
    <dbReference type="NCBI Taxonomy" id="3673"/>
    <lineage>
        <taxon>Eukaryota</taxon>
        <taxon>Viridiplantae</taxon>
        <taxon>Streptophyta</taxon>
        <taxon>Embryophyta</taxon>
        <taxon>Tracheophyta</taxon>
        <taxon>Spermatophyta</taxon>
        <taxon>Magnoliopsida</taxon>
        <taxon>eudicotyledons</taxon>
        <taxon>Gunneridae</taxon>
        <taxon>Pentapetalae</taxon>
        <taxon>rosids</taxon>
        <taxon>fabids</taxon>
        <taxon>Cucurbitales</taxon>
        <taxon>Cucurbitaceae</taxon>
        <taxon>Momordiceae</taxon>
        <taxon>Momordica</taxon>
    </lineage>
</organism>
<evidence type="ECO:0000313" key="3">
    <source>
        <dbReference type="RefSeq" id="XP_022149675.1"/>
    </source>
</evidence>
<dbReference type="PANTHER" id="PTHR47541">
    <property type="entry name" value="TETRATRICOPEPTIDE REPEAT (TPR)-LIKE SUPERFAMILY PROTEIN"/>
    <property type="match status" value="1"/>
</dbReference>
<dbReference type="RefSeq" id="XP_022149675.1">
    <property type="nucleotide sequence ID" value="XM_022293983.1"/>
</dbReference>
<protein>
    <submittedName>
        <fullName evidence="3">Sperm-associated antigen 1</fullName>
    </submittedName>
</protein>
<sequence length="291" mass="33271">MPMATAPLNKIERAHQMYREGLYVEALRFYTEALAMAKTKSQRIALHSNRAACHLKLHDFKKAAEECTWVLELDHKHTGALMLRAQTLVTLKEYHSALFDVNRLIELNPTSEVYQNLQTRLKTQLSLAPIPESEAELEEEEEEEEEEYDVEFNAYAASEMCKEEKENSVSPSIERVQKPEHNCSLTENTDVQTTRGYSGFSEDGNSQKAEVKMTTRTEVVAPQAQSMKGTMDQGSKGWKTIPKPKGHSTLDYARWDRVEDDSSEDDDDDEEEESGPQYRFRVRTVGVRSVK</sequence>
<accession>A0A6J1D6D8</accession>
<feature type="compositionally biased region" description="Acidic residues" evidence="1">
    <location>
        <begin position="258"/>
        <end position="274"/>
    </location>
</feature>
<dbReference type="OrthoDB" id="2942533at2759"/>
<dbReference type="InterPro" id="IPR011990">
    <property type="entry name" value="TPR-like_helical_dom_sf"/>
</dbReference>
<dbReference type="Gene3D" id="1.25.40.10">
    <property type="entry name" value="Tetratricopeptide repeat domain"/>
    <property type="match status" value="1"/>
</dbReference>
<dbReference type="AlphaFoldDB" id="A0A6J1D6D8"/>
<dbReference type="GeneID" id="111018045"/>
<dbReference type="SMART" id="SM00028">
    <property type="entry name" value="TPR"/>
    <property type="match status" value="3"/>
</dbReference>
<feature type="region of interest" description="Disordered" evidence="1">
    <location>
        <begin position="186"/>
        <end position="291"/>
    </location>
</feature>
<keyword evidence="2" id="KW-1185">Reference proteome</keyword>
<gene>
    <name evidence="3" type="primary">LOC111018045</name>
</gene>
<dbReference type="SUPFAM" id="SSF48452">
    <property type="entry name" value="TPR-like"/>
    <property type="match status" value="1"/>
</dbReference>
<evidence type="ECO:0000256" key="1">
    <source>
        <dbReference type="SAM" id="MobiDB-lite"/>
    </source>
</evidence>